<dbReference type="OrthoDB" id="6589437at2759"/>
<organism evidence="3 4">
    <name type="scientific">Ignelater luminosus</name>
    <name type="common">Cucubano</name>
    <name type="synonym">Pyrophorus luminosus</name>
    <dbReference type="NCBI Taxonomy" id="2038154"/>
    <lineage>
        <taxon>Eukaryota</taxon>
        <taxon>Metazoa</taxon>
        <taxon>Ecdysozoa</taxon>
        <taxon>Arthropoda</taxon>
        <taxon>Hexapoda</taxon>
        <taxon>Insecta</taxon>
        <taxon>Pterygota</taxon>
        <taxon>Neoptera</taxon>
        <taxon>Endopterygota</taxon>
        <taxon>Coleoptera</taxon>
        <taxon>Polyphaga</taxon>
        <taxon>Elateriformia</taxon>
        <taxon>Elateroidea</taxon>
        <taxon>Elateridae</taxon>
        <taxon>Agrypninae</taxon>
        <taxon>Pyrophorini</taxon>
        <taxon>Ignelater</taxon>
    </lineage>
</organism>
<dbReference type="Gene3D" id="3.30.420.10">
    <property type="entry name" value="Ribonuclease H-like superfamily/Ribonuclease H"/>
    <property type="match status" value="1"/>
</dbReference>
<feature type="domain" description="DUF5641" evidence="2">
    <location>
        <begin position="752"/>
        <end position="831"/>
    </location>
</feature>
<reference evidence="3" key="1">
    <citation type="submission" date="2019-08" db="EMBL/GenBank/DDBJ databases">
        <title>The genome of the North American firefly Photinus pyralis.</title>
        <authorList>
            <consortium name="Photinus pyralis genome working group"/>
            <person name="Fallon T.R."/>
            <person name="Sander Lower S.E."/>
            <person name="Weng J.-K."/>
        </authorList>
    </citation>
    <scope>NUCLEOTIDE SEQUENCE</scope>
    <source>
        <strain evidence="3">TRF0915ILg1</strain>
        <tissue evidence="3">Whole body</tissue>
    </source>
</reference>
<dbReference type="InterPro" id="IPR041588">
    <property type="entry name" value="Integrase_H2C2"/>
</dbReference>
<dbReference type="InterPro" id="IPR012337">
    <property type="entry name" value="RNaseH-like_sf"/>
</dbReference>
<evidence type="ECO:0000313" key="3">
    <source>
        <dbReference type="EMBL" id="KAF2887751.1"/>
    </source>
</evidence>
<protein>
    <recommendedName>
        <fullName evidence="5">Integrase catalytic domain-containing protein</fullName>
    </recommendedName>
</protein>
<dbReference type="SUPFAM" id="SSF53098">
    <property type="entry name" value="Ribonuclease H-like"/>
    <property type="match status" value="1"/>
</dbReference>
<dbReference type="InterPro" id="IPR036397">
    <property type="entry name" value="RNaseH_sf"/>
</dbReference>
<evidence type="ECO:0000313" key="4">
    <source>
        <dbReference type="Proteomes" id="UP000801492"/>
    </source>
</evidence>
<dbReference type="GO" id="GO:0003676">
    <property type="term" value="F:nucleic acid binding"/>
    <property type="evidence" value="ECO:0007669"/>
    <property type="project" value="InterPro"/>
</dbReference>
<evidence type="ECO:0000259" key="1">
    <source>
        <dbReference type="Pfam" id="PF17921"/>
    </source>
</evidence>
<dbReference type="PANTHER" id="PTHR47331">
    <property type="entry name" value="PHD-TYPE DOMAIN-CONTAINING PROTEIN"/>
    <property type="match status" value="1"/>
</dbReference>
<dbReference type="Pfam" id="PF18701">
    <property type="entry name" value="DUF5641"/>
    <property type="match status" value="1"/>
</dbReference>
<keyword evidence="4" id="KW-1185">Reference proteome</keyword>
<proteinExistence type="predicted"/>
<dbReference type="Pfam" id="PF05380">
    <property type="entry name" value="Peptidase_A17"/>
    <property type="match status" value="1"/>
</dbReference>
<dbReference type="InterPro" id="IPR008042">
    <property type="entry name" value="Retrotrans_Pao"/>
</dbReference>
<sequence length="839" mass="95563">MPETINNLPTSHFDKNEISLPKNVNLSHPEFNNPDKISILPGADVLGEVLEAGSLIISNSRAKLLNTKFGYDVIGNVNQDLHKTNLATALIVTSNEVKLTKLINKFWEVERRDNPEEELKCLQLQTVTWGLKPSAYLATRCLIELADKYKDKYSLAATALENNTYINDILYETLPPDLYDMWKTFAEGLISMPSFVIKRDLNFAEAETIDLFGFCDASNVAYGCAIYCRVIKKDGSILTNLICSKSRTLPINEKLTIPKAELNSALLLALLIVKVVLSWLKLNPYKLNNYVANRGSIINELTQNFKCNYIESNQNPSYLISRGTTPETLANSKLLWKGKEFLTQLQLSILMQSEIESLENIPEVISYVAITKAEYLSVLTKFSNLQKLQRVIAYVLRFINNTKIKREKLLRNLTTGELDNSLNMIIKLEQQKHFQEEIRADRNNILRVTAGLQNAKEIYYFQKHPIVLPKRSHMTNLIIQNEHKILMHAGQRHVLASLSQKFWIISAIREMKNNIHECLTCFKLKAKTTEQLMGSLPADRVNQLRPFLKTGMDFYGPFSVRHSGLKRAIVTKVYVCLFICFSTKTTHLELCSDLTTDTFLACLKRFVSRRGTPSDIYCDNMSTYKGAANELKKLFDFCNSKNNVDKIENNLSTQSIQFHCIPSYSPVFGGLWEAGVESSKHHLKATIGDTRLTYGESNTVIIQVEGILNSRPITSFSLDINDLTYLTTGHFLFSEGFHNCITEKNITNIPCNRLNKDYLNQLQTRYKWFNKVSNLKEGMLVLIKNDNVLCQQWPIARIIMVFPGKDNKVRVVEVKTSNGYYKRSVTKIAVLPFNGNKDN</sequence>
<dbReference type="EMBL" id="VTPC01081936">
    <property type="protein sequence ID" value="KAF2887751.1"/>
    <property type="molecule type" value="Genomic_DNA"/>
</dbReference>
<dbReference type="Pfam" id="PF17921">
    <property type="entry name" value="Integrase_H2C2"/>
    <property type="match status" value="1"/>
</dbReference>
<dbReference type="AlphaFoldDB" id="A0A8K0CLC5"/>
<accession>A0A8K0CLC5</accession>
<dbReference type="Proteomes" id="UP000801492">
    <property type="component" value="Unassembled WGS sequence"/>
</dbReference>
<feature type="domain" description="Integrase zinc-binding" evidence="1">
    <location>
        <begin position="473"/>
        <end position="526"/>
    </location>
</feature>
<name>A0A8K0CLC5_IGNLU</name>
<evidence type="ECO:0000259" key="2">
    <source>
        <dbReference type="Pfam" id="PF18701"/>
    </source>
</evidence>
<evidence type="ECO:0008006" key="5">
    <source>
        <dbReference type="Google" id="ProtNLM"/>
    </source>
</evidence>
<comment type="caution">
    <text evidence="3">The sequence shown here is derived from an EMBL/GenBank/DDBJ whole genome shotgun (WGS) entry which is preliminary data.</text>
</comment>
<gene>
    <name evidence="3" type="ORF">ILUMI_18424</name>
</gene>
<dbReference type="InterPro" id="IPR040676">
    <property type="entry name" value="DUF5641"/>
</dbReference>